<keyword evidence="1 4" id="KW-0378">Hydrolase</keyword>
<dbReference type="SUPFAM" id="SSF53474">
    <property type="entry name" value="alpha/beta-Hydrolases"/>
    <property type="match status" value="1"/>
</dbReference>
<proteinExistence type="predicted"/>
<dbReference type="EMBL" id="LLXX01000096">
    <property type="protein sequence ID" value="KRR07201.1"/>
    <property type="molecule type" value="Genomic_DNA"/>
</dbReference>
<organism evidence="4 5">
    <name type="scientific">Bradyrhizobium valentinum</name>
    <dbReference type="NCBI Taxonomy" id="1518501"/>
    <lineage>
        <taxon>Bacteria</taxon>
        <taxon>Pseudomonadati</taxon>
        <taxon>Pseudomonadota</taxon>
        <taxon>Alphaproteobacteria</taxon>
        <taxon>Hyphomicrobiales</taxon>
        <taxon>Nitrobacteraceae</taxon>
        <taxon>Bradyrhizobium</taxon>
    </lineage>
</organism>
<dbReference type="GO" id="GO:0052689">
    <property type="term" value="F:carboxylic ester hydrolase activity"/>
    <property type="evidence" value="ECO:0007669"/>
    <property type="project" value="UniProtKB-ARBA"/>
</dbReference>
<dbReference type="PANTHER" id="PTHR22946">
    <property type="entry name" value="DIENELACTONE HYDROLASE DOMAIN-CONTAINING PROTEIN-RELATED"/>
    <property type="match status" value="1"/>
</dbReference>
<dbReference type="Proteomes" id="UP000051913">
    <property type="component" value="Unassembled WGS sequence"/>
</dbReference>
<name>A0A0R3LHH3_9BRAD</name>
<evidence type="ECO:0000313" key="4">
    <source>
        <dbReference type="EMBL" id="KRR07201.1"/>
    </source>
</evidence>
<comment type="caution">
    <text evidence="4">The sequence shown here is derived from an EMBL/GenBank/DDBJ whole genome shotgun (WGS) entry which is preliminary data.</text>
</comment>
<evidence type="ECO:0000259" key="3">
    <source>
        <dbReference type="Pfam" id="PF02129"/>
    </source>
</evidence>
<dbReference type="PANTHER" id="PTHR22946:SF9">
    <property type="entry name" value="POLYKETIDE TRANSFERASE AF380"/>
    <property type="match status" value="1"/>
</dbReference>
<dbReference type="InterPro" id="IPR000383">
    <property type="entry name" value="Xaa-Pro-like_dom"/>
</dbReference>
<keyword evidence="5" id="KW-1185">Reference proteome</keyword>
<keyword evidence="2" id="KW-0732">Signal</keyword>
<dbReference type="RefSeq" id="WP_057850965.1">
    <property type="nucleotide sequence ID" value="NZ_LLXX01000096.1"/>
</dbReference>
<sequence>MTRAAMLAALIVGIAMQPAAAEPFHREDLRIPMEAAGPRGLEAMLLRPSGARRYPLALISHGAPRDGAARAPMSPYRSYRQALEFARRGFAALVFMRRGYGDSDGRYAESSGPCGQREYLRAARQSASDLRAAIEAMSSRTDVSTSGMIAVGVSAGGFASIALTANPPPGLAAVINFAGGRGSRADNDVCDEDALVRAFATLGKTSRIPTLWIYAQNDKFFGPELVHRMLAAFTDAGGRAQFVDFPPHGDDGHSLFSRAIPLWTPAVDGFLRDQNLGTRDIAAMPTPSPLPPPQQLRDKGRAGFADYLSASPHRAFAVSPKGAFAFRSGRRSEREATEAALAACAEHAPDCALYAVDDHLAATANAGAR</sequence>
<dbReference type="InterPro" id="IPR029058">
    <property type="entry name" value="AB_hydrolase_fold"/>
</dbReference>
<dbReference type="Gene3D" id="3.40.50.1820">
    <property type="entry name" value="alpha/beta hydrolase"/>
    <property type="match status" value="1"/>
</dbReference>
<accession>A0A0R3LHH3</accession>
<gene>
    <name evidence="4" type="ORF">CP49_19070</name>
</gene>
<reference evidence="4 5" key="1">
    <citation type="submission" date="2014-03" db="EMBL/GenBank/DDBJ databases">
        <title>Bradyrhizobium valentinum sp. nov., isolated from effective nodules of Lupinus mariae-josephae, a lupine endemic of basic-lime soils in Eastern Spain.</title>
        <authorList>
            <person name="Duran D."/>
            <person name="Rey L."/>
            <person name="Navarro A."/>
            <person name="Busquets A."/>
            <person name="Imperial J."/>
            <person name="Ruiz-Argueso T."/>
        </authorList>
    </citation>
    <scope>NUCLEOTIDE SEQUENCE [LARGE SCALE GENOMIC DNA]</scope>
    <source>
        <strain evidence="4 5">LmjM3</strain>
    </source>
</reference>
<evidence type="ECO:0000256" key="1">
    <source>
        <dbReference type="ARBA" id="ARBA00022801"/>
    </source>
</evidence>
<dbReference type="STRING" id="1518501.CQ10_00980"/>
<protein>
    <submittedName>
        <fullName evidence="4">Dienelactone hydrolase</fullName>
    </submittedName>
</protein>
<feature type="signal peptide" evidence="2">
    <location>
        <begin position="1"/>
        <end position="21"/>
    </location>
</feature>
<evidence type="ECO:0000313" key="5">
    <source>
        <dbReference type="Proteomes" id="UP000051913"/>
    </source>
</evidence>
<evidence type="ECO:0000256" key="2">
    <source>
        <dbReference type="SAM" id="SignalP"/>
    </source>
</evidence>
<dbReference type="AlphaFoldDB" id="A0A0R3LHH3"/>
<dbReference type="InterPro" id="IPR050261">
    <property type="entry name" value="FrsA_esterase"/>
</dbReference>
<feature type="chain" id="PRO_5006443075" evidence="2">
    <location>
        <begin position="22"/>
        <end position="369"/>
    </location>
</feature>
<feature type="domain" description="Xaa-Pro dipeptidyl-peptidase-like" evidence="3">
    <location>
        <begin position="41"/>
        <end position="196"/>
    </location>
</feature>
<dbReference type="Pfam" id="PF02129">
    <property type="entry name" value="Peptidase_S15"/>
    <property type="match status" value="1"/>
</dbReference>